<comment type="subcellular location">
    <subcellularLocation>
        <location evidence="1">Nucleus</location>
    </subcellularLocation>
</comment>
<evidence type="ECO:0000256" key="4">
    <source>
        <dbReference type="ARBA" id="ARBA00023015"/>
    </source>
</evidence>
<organism evidence="10 11">
    <name type="scientific">Leptosia nina</name>
    <dbReference type="NCBI Taxonomy" id="320188"/>
    <lineage>
        <taxon>Eukaryota</taxon>
        <taxon>Metazoa</taxon>
        <taxon>Ecdysozoa</taxon>
        <taxon>Arthropoda</taxon>
        <taxon>Hexapoda</taxon>
        <taxon>Insecta</taxon>
        <taxon>Pterygota</taxon>
        <taxon>Neoptera</taxon>
        <taxon>Endopterygota</taxon>
        <taxon>Lepidoptera</taxon>
        <taxon>Glossata</taxon>
        <taxon>Ditrysia</taxon>
        <taxon>Papilionoidea</taxon>
        <taxon>Pieridae</taxon>
        <taxon>Pierinae</taxon>
        <taxon>Leptosia</taxon>
    </lineage>
</organism>
<keyword evidence="6" id="KW-0804">Transcription</keyword>
<evidence type="ECO:0000256" key="8">
    <source>
        <dbReference type="ARBA" id="ARBA00030916"/>
    </source>
</evidence>
<dbReference type="Proteomes" id="UP001497472">
    <property type="component" value="Unassembled WGS sequence"/>
</dbReference>
<dbReference type="InterPro" id="IPR021018">
    <property type="entry name" value="Mediator_Med29_met"/>
</dbReference>
<dbReference type="AlphaFoldDB" id="A0AAV1J8U0"/>
<evidence type="ECO:0000256" key="9">
    <source>
        <dbReference type="ARBA" id="ARBA00031963"/>
    </source>
</evidence>
<dbReference type="PANTHER" id="PTHR28314:SF1">
    <property type="entry name" value="MEDIATOR OF RNA POLYMERASE II TRANSCRIPTION SUBUNIT 29"/>
    <property type="match status" value="1"/>
</dbReference>
<comment type="similarity">
    <text evidence="2">Belongs to the Mediator complex subunit 29 family.</text>
</comment>
<dbReference type="Pfam" id="PF11568">
    <property type="entry name" value="Med29"/>
    <property type="match status" value="1"/>
</dbReference>
<dbReference type="EMBL" id="CAVLEF010000007">
    <property type="protein sequence ID" value="CAK1545558.1"/>
    <property type="molecule type" value="Genomic_DNA"/>
</dbReference>
<gene>
    <name evidence="10" type="ORF">LNINA_LOCUS5195</name>
</gene>
<evidence type="ECO:0000256" key="7">
    <source>
        <dbReference type="ARBA" id="ARBA00023242"/>
    </source>
</evidence>
<evidence type="ECO:0000313" key="10">
    <source>
        <dbReference type="EMBL" id="CAK1545558.1"/>
    </source>
</evidence>
<dbReference type="GO" id="GO:0006357">
    <property type="term" value="P:regulation of transcription by RNA polymerase II"/>
    <property type="evidence" value="ECO:0007669"/>
    <property type="project" value="TreeGrafter"/>
</dbReference>
<keyword evidence="5" id="KW-0010">Activator</keyword>
<accession>A0AAV1J8U0</accession>
<evidence type="ECO:0000256" key="2">
    <source>
        <dbReference type="ARBA" id="ARBA00009851"/>
    </source>
</evidence>
<proteinExistence type="inferred from homology"/>
<keyword evidence="4" id="KW-0805">Transcription regulation</keyword>
<reference evidence="10 11" key="1">
    <citation type="submission" date="2023-11" db="EMBL/GenBank/DDBJ databases">
        <authorList>
            <person name="Okamura Y."/>
        </authorList>
    </citation>
    <scope>NUCLEOTIDE SEQUENCE [LARGE SCALE GENOMIC DNA]</scope>
</reference>
<evidence type="ECO:0000256" key="6">
    <source>
        <dbReference type="ARBA" id="ARBA00023163"/>
    </source>
</evidence>
<evidence type="ECO:0000256" key="5">
    <source>
        <dbReference type="ARBA" id="ARBA00023159"/>
    </source>
</evidence>
<evidence type="ECO:0000256" key="1">
    <source>
        <dbReference type="ARBA" id="ARBA00004123"/>
    </source>
</evidence>
<name>A0AAV1J8U0_9NEOP</name>
<evidence type="ECO:0000256" key="3">
    <source>
        <dbReference type="ARBA" id="ARBA00019684"/>
    </source>
</evidence>
<dbReference type="PANTHER" id="PTHR28314">
    <property type="entry name" value="MEDIATOR OF RNA POLYMERASE II TRANSCRIPTION SUBUNIT 29"/>
    <property type="match status" value="1"/>
</dbReference>
<dbReference type="GO" id="GO:0016592">
    <property type="term" value="C:mediator complex"/>
    <property type="evidence" value="ECO:0007669"/>
    <property type="project" value="InterPro"/>
</dbReference>
<keyword evidence="7" id="KW-0539">Nucleus</keyword>
<keyword evidence="11" id="KW-1185">Reference proteome</keyword>
<evidence type="ECO:0000313" key="11">
    <source>
        <dbReference type="Proteomes" id="UP001497472"/>
    </source>
</evidence>
<sequence length="190" mass="21028">MNQMNMHAGMNPGPPMGAAPNMQMPVCGQIMQQPPHQMAPAAMPQQTQQDKMDNITKVKTLMGSLRESLPMTLKSAAQILHQNHNIDSNTQKAAETPAARFDKNLEEFFSLCDQMELHLRTAITCIQQAQLAAHYLPLTVIPSRMDSGPTSQDTTLSYPQYLNTIRLQISYAKDIHDTLVAAAQNISPTE</sequence>
<protein>
    <recommendedName>
        <fullName evidence="3">Mediator of RNA polymerase II transcription subunit 29</fullName>
    </recommendedName>
    <alternativeName>
        <fullName evidence="9">Mediator complex subunit 29</fullName>
    </alternativeName>
    <alternativeName>
        <fullName evidence="8">Protein intersex</fullName>
    </alternativeName>
</protein>
<dbReference type="GO" id="GO:0003712">
    <property type="term" value="F:transcription coregulator activity"/>
    <property type="evidence" value="ECO:0007669"/>
    <property type="project" value="TreeGrafter"/>
</dbReference>
<comment type="caution">
    <text evidence="10">The sequence shown here is derived from an EMBL/GenBank/DDBJ whole genome shotgun (WGS) entry which is preliminary data.</text>
</comment>